<evidence type="ECO:0000313" key="1">
    <source>
        <dbReference type="EMBL" id="SHK97793.1"/>
    </source>
</evidence>
<proteinExistence type="predicted"/>
<dbReference type="STRING" id="1121421.SAMN02745123_03788"/>
<name>A0A1M6WVP6_9FIRM</name>
<dbReference type="AlphaFoldDB" id="A0A1M6WVP6"/>
<dbReference type="Pfam" id="PF26595">
    <property type="entry name" value="A_ENA"/>
    <property type="match status" value="1"/>
</dbReference>
<dbReference type="EMBL" id="FRAR01000035">
    <property type="protein sequence ID" value="SHK97793.1"/>
    <property type="molecule type" value="Genomic_DNA"/>
</dbReference>
<accession>A0A1M6WVP6</accession>
<evidence type="ECO:0000313" key="2">
    <source>
        <dbReference type="Proteomes" id="UP000183997"/>
    </source>
</evidence>
<protein>
    <submittedName>
        <fullName evidence="1">Uncharacterized protein</fullName>
    </submittedName>
</protein>
<dbReference type="InterPro" id="IPR058705">
    <property type="entry name" value="A_ENA"/>
</dbReference>
<organism evidence="1 2">
    <name type="scientific">Desulforamulus aeronauticus DSM 10349</name>
    <dbReference type="NCBI Taxonomy" id="1121421"/>
    <lineage>
        <taxon>Bacteria</taxon>
        <taxon>Bacillati</taxon>
        <taxon>Bacillota</taxon>
        <taxon>Clostridia</taxon>
        <taxon>Eubacteriales</taxon>
        <taxon>Peptococcaceae</taxon>
        <taxon>Desulforamulus</taxon>
    </lineage>
</organism>
<sequence>MSLPNIPNITPIITIDREEALTMLLASIALEEMGLAHIINAEGEKIQYVLNTEINKSVSIKDIQEVNQGVERVIRSTTKLQMLLQEKLENIISLIHQRPQFSEPPCSSPAEPKGKFDCILTGFGEGCLTNKSDIFYGGIASVESSVCPSCDKEAPHSLKYTLCKKGGSHAISAILLAIPESIEVYCPKKPQPCSGMEEPDLLIIKGQGVMAIKEVGQRLVQCTVCFTLRFWECGCHSKLQMIICNPNPKFNHDSGVVSIKSGNLKKTCR</sequence>
<gene>
    <name evidence="1" type="ORF">SAMN02745123_03788</name>
</gene>
<reference evidence="2" key="1">
    <citation type="submission" date="2016-11" db="EMBL/GenBank/DDBJ databases">
        <authorList>
            <person name="Varghese N."/>
            <person name="Submissions S."/>
        </authorList>
    </citation>
    <scope>NUCLEOTIDE SEQUENCE [LARGE SCALE GENOMIC DNA]</scope>
    <source>
        <strain evidence="2">DSM 10349</strain>
    </source>
</reference>
<dbReference type="Proteomes" id="UP000183997">
    <property type="component" value="Unassembled WGS sequence"/>
</dbReference>
<dbReference type="RefSeq" id="WP_072917459.1">
    <property type="nucleotide sequence ID" value="NZ_FRAR01000035.1"/>
</dbReference>
<keyword evidence="2" id="KW-1185">Reference proteome</keyword>